<dbReference type="Pfam" id="PF10321">
    <property type="entry name" value="7TM_GPCR_Srt"/>
    <property type="match status" value="1"/>
</dbReference>
<reference evidence="3" key="1">
    <citation type="journal article" date="2015" name="Nat. Genet.">
        <title>The genome and transcriptome of the zoonotic hookworm Ancylostoma ceylanicum identify infection-specific gene families.</title>
        <authorList>
            <person name="Schwarz E.M."/>
            <person name="Hu Y."/>
            <person name="Antoshechkin I."/>
            <person name="Miller M.M."/>
            <person name="Sternberg P.W."/>
            <person name="Aroian R.V."/>
        </authorList>
    </citation>
    <scope>NUCLEOTIDE SEQUENCE</scope>
    <source>
        <strain evidence="3">HY135</strain>
    </source>
</reference>
<feature type="transmembrane region" description="Helical" evidence="1">
    <location>
        <begin position="31"/>
        <end position="54"/>
    </location>
</feature>
<evidence type="ECO:0000313" key="3">
    <source>
        <dbReference type="Proteomes" id="UP000024635"/>
    </source>
</evidence>
<keyword evidence="1" id="KW-0472">Membrane</keyword>
<protein>
    <submittedName>
        <fullName evidence="2">Uncharacterized protein</fullName>
    </submittedName>
</protein>
<gene>
    <name evidence="2" type="primary">Acey_s0026.g1396</name>
    <name evidence="2" type="ORF">Y032_0026g1396</name>
</gene>
<keyword evidence="1" id="KW-1133">Transmembrane helix</keyword>
<dbReference type="AlphaFoldDB" id="A0A016UVL8"/>
<comment type="caution">
    <text evidence="2">The sequence shown here is derived from an EMBL/GenBank/DDBJ whole genome shotgun (WGS) entry which is preliminary data.</text>
</comment>
<dbReference type="InterPro" id="IPR019425">
    <property type="entry name" value="7TM_GPCR_serpentine_rcpt_Srt"/>
</dbReference>
<dbReference type="OrthoDB" id="5875846at2759"/>
<name>A0A016UVL8_9BILA</name>
<sequence>MERLIRYGWDAEKIPGYECEHTPEEAGRRDYFMGIGFILYGVVTEFIYMIDMIVMTRKQHRRLSCYKIMIVLGERLSLLC</sequence>
<proteinExistence type="predicted"/>
<organism evidence="2 3">
    <name type="scientific">Ancylostoma ceylanicum</name>
    <dbReference type="NCBI Taxonomy" id="53326"/>
    <lineage>
        <taxon>Eukaryota</taxon>
        <taxon>Metazoa</taxon>
        <taxon>Ecdysozoa</taxon>
        <taxon>Nematoda</taxon>
        <taxon>Chromadorea</taxon>
        <taxon>Rhabditida</taxon>
        <taxon>Rhabditina</taxon>
        <taxon>Rhabditomorpha</taxon>
        <taxon>Strongyloidea</taxon>
        <taxon>Ancylostomatidae</taxon>
        <taxon>Ancylostomatinae</taxon>
        <taxon>Ancylostoma</taxon>
    </lineage>
</organism>
<accession>A0A016UVL8</accession>
<keyword evidence="1" id="KW-0812">Transmembrane</keyword>
<dbReference type="Proteomes" id="UP000024635">
    <property type="component" value="Unassembled WGS sequence"/>
</dbReference>
<keyword evidence="3" id="KW-1185">Reference proteome</keyword>
<evidence type="ECO:0000313" key="2">
    <source>
        <dbReference type="EMBL" id="EYC18842.1"/>
    </source>
</evidence>
<dbReference type="EMBL" id="JARK01001362">
    <property type="protein sequence ID" value="EYC18842.1"/>
    <property type="molecule type" value="Genomic_DNA"/>
</dbReference>
<evidence type="ECO:0000256" key="1">
    <source>
        <dbReference type="SAM" id="Phobius"/>
    </source>
</evidence>